<keyword evidence="4" id="KW-1185">Reference proteome</keyword>
<evidence type="ECO:0000256" key="2">
    <source>
        <dbReference type="SAM" id="SignalP"/>
    </source>
</evidence>
<organism evidence="3 4">
    <name type="scientific">Limimonas halophila</name>
    <dbReference type="NCBI Taxonomy" id="1082479"/>
    <lineage>
        <taxon>Bacteria</taxon>
        <taxon>Pseudomonadati</taxon>
        <taxon>Pseudomonadota</taxon>
        <taxon>Alphaproteobacteria</taxon>
        <taxon>Rhodospirillales</taxon>
        <taxon>Rhodovibrionaceae</taxon>
        <taxon>Limimonas</taxon>
    </lineage>
</organism>
<feature type="signal peptide" evidence="2">
    <location>
        <begin position="1"/>
        <end position="25"/>
    </location>
</feature>
<keyword evidence="2" id="KW-0732">Signal</keyword>
<accession>A0A1G7RGM4</accession>
<name>A0A1G7RGM4_9PROT</name>
<dbReference type="STRING" id="1082479.SAMN05216241_105125"/>
<dbReference type="AlphaFoldDB" id="A0A1G7RGM4"/>
<gene>
    <name evidence="3" type="ORF">SAMN05216241_105125</name>
</gene>
<feature type="region of interest" description="Disordered" evidence="1">
    <location>
        <begin position="90"/>
        <end position="112"/>
    </location>
</feature>
<evidence type="ECO:0000313" key="4">
    <source>
        <dbReference type="Proteomes" id="UP000199415"/>
    </source>
</evidence>
<dbReference type="EMBL" id="FNCE01000005">
    <property type="protein sequence ID" value="SDG09901.1"/>
    <property type="molecule type" value="Genomic_DNA"/>
</dbReference>
<dbReference type="OrthoDB" id="7372800at2"/>
<dbReference type="Proteomes" id="UP000199415">
    <property type="component" value="Unassembled WGS sequence"/>
</dbReference>
<sequence>MGRFTRAIRAAALFGVALAVGPALAAEGDERGTPRQPPAPQQGYLDAHSDLQEPKTLLGGALNVRIEQDGGVVFVQLPDERELDTHVFGVPGAPRAHGGTPVINGLPPRLREEADGDYTVTTEKTPYGDKHTTMLGDSLTLRAHDETATDAAVTRDSVEMTASWRDQDGNTYTVTCCERMAAHGLEFPTFGGVVTNHLLHGFTRLGTPLMPTQFAHLAFWGMGEVRYNDQPVAKPHLVHGMLTEYVRQQGYKLAQDHQVRPAQDLHFHLMVPPMKALPEKGVYEHEPVPTGFRMPDGKMLPFWHVMFEQLKYTAERGG</sequence>
<dbReference type="RefSeq" id="WP_090019733.1">
    <property type="nucleotide sequence ID" value="NZ_FNCE01000005.1"/>
</dbReference>
<feature type="chain" id="PRO_5011460928" description="DUF4412 domain-containing protein" evidence="2">
    <location>
        <begin position="26"/>
        <end position="318"/>
    </location>
</feature>
<feature type="region of interest" description="Disordered" evidence="1">
    <location>
        <begin position="27"/>
        <end position="46"/>
    </location>
</feature>
<protein>
    <recommendedName>
        <fullName evidence="5">DUF4412 domain-containing protein</fullName>
    </recommendedName>
</protein>
<evidence type="ECO:0000256" key="1">
    <source>
        <dbReference type="SAM" id="MobiDB-lite"/>
    </source>
</evidence>
<evidence type="ECO:0000313" key="3">
    <source>
        <dbReference type="EMBL" id="SDG09901.1"/>
    </source>
</evidence>
<proteinExistence type="predicted"/>
<reference evidence="3 4" key="1">
    <citation type="submission" date="2016-10" db="EMBL/GenBank/DDBJ databases">
        <authorList>
            <person name="de Groot N.N."/>
        </authorList>
    </citation>
    <scope>NUCLEOTIDE SEQUENCE [LARGE SCALE GENOMIC DNA]</scope>
    <source>
        <strain evidence="3 4">DSM 25584</strain>
    </source>
</reference>
<evidence type="ECO:0008006" key="5">
    <source>
        <dbReference type="Google" id="ProtNLM"/>
    </source>
</evidence>